<evidence type="ECO:0000256" key="1">
    <source>
        <dbReference type="ARBA" id="ARBA00023242"/>
    </source>
</evidence>
<protein>
    <submittedName>
        <fullName evidence="4">Fungal specific transcription factor</fullName>
    </submittedName>
</protein>
<dbReference type="SMART" id="SM00906">
    <property type="entry name" value="Fungal_trans"/>
    <property type="match status" value="1"/>
</dbReference>
<evidence type="ECO:0000256" key="2">
    <source>
        <dbReference type="SAM" id="MobiDB-lite"/>
    </source>
</evidence>
<dbReference type="InParanoid" id="A0A218YSE2"/>
<dbReference type="InterPro" id="IPR007219">
    <property type="entry name" value="XnlR_reg_dom"/>
</dbReference>
<keyword evidence="5" id="KW-1185">Reference proteome</keyword>
<dbReference type="OrthoDB" id="271595at2759"/>
<dbReference type="EMBL" id="MZNU01000588">
    <property type="protein sequence ID" value="OWO92778.1"/>
    <property type="molecule type" value="Genomic_DNA"/>
</dbReference>
<feature type="region of interest" description="Disordered" evidence="2">
    <location>
        <begin position="60"/>
        <end position="125"/>
    </location>
</feature>
<name>A0A218YSE2_9HELO</name>
<dbReference type="CDD" id="cd12148">
    <property type="entry name" value="fungal_TF_MHR"/>
    <property type="match status" value="1"/>
</dbReference>
<dbReference type="GO" id="GO:0006351">
    <property type="term" value="P:DNA-templated transcription"/>
    <property type="evidence" value="ECO:0007669"/>
    <property type="project" value="InterPro"/>
</dbReference>
<gene>
    <name evidence="4" type="ORF">B2J93_1101</name>
</gene>
<keyword evidence="1" id="KW-0539">Nucleus</keyword>
<feature type="compositionally biased region" description="Polar residues" evidence="2">
    <location>
        <begin position="68"/>
        <end position="87"/>
    </location>
</feature>
<evidence type="ECO:0000313" key="5">
    <source>
        <dbReference type="Proteomes" id="UP000242519"/>
    </source>
</evidence>
<dbReference type="InterPro" id="IPR050797">
    <property type="entry name" value="Carb_Metab_Trans_Reg"/>
</dbReference>
<accession>A0A218YSE2</accession>
<dbReference type="STRING" id="503106.A0A218YSE2"/>
<organism evidence="4 5">
    <name type="scientific">Diplocarpon coronariae</name>
    <dbReference type="NCBI Taxonomy" id="2795749"/>
    <lineage>
        <taxon>Eukaryota</taxon>
        <taxon>Fungi</taxon>
        <taxon>Dikarya</taxon>
        <taxon>Ascomycota</taxon>
        <taxon>Pezizomycotina</taxon>
        <taxon>Leotiomycetes</taxon>
        <taxon>Helotiales</taxon>
        <taxon>Drepanopezizaceae</taxon>
        <taxon>Diplocarpon</taxon>
    </lineage>
</organism>
<feature type="domain" description="Xylanolytic transcriptional activator regulatory" evidence="3">
    <location>
        <begin position="249"/>
        <end position="319"/>
    </location>
</feature>
<evidence type="ECO:0000313" key="4">
    <source>
        <dbReference type="EMBL" id="OWO92778.1"/>
    </source>
</evidence>
<feature type="region of interest" description="Disordered" evidence="2">
    <location>
        <begin position="594"/>
        <end position="613"/>
    </location>
</feature>
<dbReference type="Pfam" id="PF04082">
    <property type="entry name" value="Fungal_trans"/>
    <property type="match status" value="1"/>
</dbReference>
<dbReference type="FunCoup" id="A0A218YSE2">
    <property type="interactions" value="491"/>
</dbReference>
<comment type="caution">
    <text evidence="4">The sequence shown here is derived from an EMBL/GenBank/DDBJ whole genome shotgun (WGS) entry which is preliminary data.</text>
</comment>
<dbReference type="AlphaFoldDB" id="A0A218YSE2"/>
<dbReference type="Proteomes" id="UP000242519">
    <property type="component" value="Unassembled WGS sequence"/>
</dbReference>
<feature type="compositionally biased region" description="Polar residues" evidence="2">
    <location>
        <begin position="96"/>
        <end position="125"/>
    </location>
</feature>
<reference evidence="4 5" key="1">
    <citation type="submission" date="2017-04" db="EMBL/GenBank/DDBJ databases">
        <title>Draft genome sequence of Marssonina coronaria NL1: causal agent of apple blotch.</title>
        <authorList>
            <person name="Cheng Q."/>
        </authorList>
    </citation>
    <scope>NUCLEOTIDE SEQUENCE [LARGE SCALE GENOMIC DNA]</scope>
    <source>
        <strain evidence="4 5">NL1</strain>
    </source>
</reference>
<evidence type="ECO:0000259" key="3">
    <source>
        <dbReference type="SMART" id="SM00906"/>
    </source>
</evidence>
<dbReference type="GO" id="GO:0008270">
    <property type="term" value="F:zinc ion binding"/>
    <property type="evidence" value="ECO:0007669"/>
    <property type="project" value="InterPro"/>
</dbReference>
<dbReference type="PANTHER" id="PTHR31668:SF29">
    <property type="entry name" value="ZN(2)-C6 FUNGAL-TYPE DOMAIN-CONTAINING PROTEIN"/>
    <property type="match status" value="1"/>
</dbReference>
<proteinExistence type="predicted"/>
<dbReference type="GO" id="GO:0003677">
    <property type="term" value="F:DNA binding"/>
    <property type="evidence" value="ECO:0007669"/>
    <property type="project" value="InterPro"/>
</dbReference>
<sequence>MTVLSPQRIRCDGEFPCVQCCNASLTCRREHVPRRRGPKRGSGRVINELRALDVDQVPLSGEQVHVPRSNTTGSLSSGPSSIDQWISDSADARASVSPTTSQQRWHPMVSESQLTEEPSSTFTSDQFRPTSPSYFHLIPACIDLFHEHIYPIMPLIHMPTLRSSTTRVLNMSEKNLLYSLCALTSTHMSGKSILAPGPPSWETTGRFFLDECISVRQSYDFIEDKSLSAVISSYFVSTAFFELNQNRKSWYYLREALTMGQDLGLHDEKSYAGLSPAESLCRQRTFWILYVTERSFAILRHKPLTLSKTPIFPSSLHSYESPSIHTGFMLLVNSYHLLDSSFVDTWNEITSAPTSTLTYTALQNQLSQTQPSHIALPDIQKADILVTQQWLRLIVWQSSMRQGLLSSTASDESMTFAYPLKIAHSLLGVLSSLPTTSIEVHGMGIFEKIFEIGNTMLDVMQACGRSIPSPPNGVAQDPFSVFVKTLSQTPNSQRQYANLLLAKAAEKPEIQRFAQPLGAGLGSGVPDEVGENLFGLQDQAMVRQLRGSIVGEIGLADLVRRRREGSLTPVQTRQWRGSIVGEIGEDGLYKEHDQEGKKRALQEDEEAGWTNGSGNVDVQEAVWLTDGGDGVWIGKTE</sequence>
<dbReference type="PANTHER" id="PTHR31668">
    <property type="entry name" value="GLUCOSE TRANSPORT TRANSCRIPTION REGULATOR RGT1-RELATED-RELATED"/>
    <property type="match status" value="1"/>
</dbReference>